<dbReference type="EMBL" id="JAJSOW010000104">
    <property type="protein sequence ID" value="KAI9170079.1"/>
    <property type="molecule type" value="Genomic_DNA"/>
</dbReference>
<proteinExistence type="predicted"/>
<protein>
    <recommendedName>
        <fullName evidence="1">RNase H type-1 domain-containing protein</fullName>
    </recommendedName>
</protein>
<dbReference type="GO" id="GO:0004523">
    <property type="term" value="F:RNA-DNA hybrid ribonuclease activity"/>
    <property type="evidence" value="ECO:0007669"/>
    <property type="project" value="InterPro"/>
</dbReference>
<dbReference type="InterPro" id="IPR002156">
    <property type="entry name" value="RNaseH_domain"/>
</dbReference>
<organism evidence="2 3">
    <name type="scientific">Acer negundo</name>
    <name type="common">Box elder</name>
    <dbReference type="NCBI Taxonomy" id="4023"/>
    <lineage>
        <taxon>Eukaryota</taxon>
        <taxon>Viridiplantae</taxon>
        <taxon>Streptophyta</taxon>
        <taxon>Embryophyta</taxon>
        <taxon>Tracheophyta</taxon>
        <taxon>Spermatophyta</taxon>
        <taxon>Magnoliopsida</taxon>
        <taxon>eudicotyledons</taxon>
        <taxon>Gunneridae</taxon>
        <taxon>Pentapetalae</taxon>
        <taxon>rosids</taxon>
        <taxon>malvids</taxon>
        <taxon>Sapindales</taxon>
        <taxon>Sapindaceae</taxon>
        <taxon>Hippocastanoideae</taxon>
        <taxon>Acereae</taxon>
        <taxon>Acer</taxon>
    </lineage>
</organism>
<evidence type="ECO:0000313" key="2">
    <source>
        <dbReference type="EMBL" id="KAI9170079.1"/>
    </source>
</evidence>
<feature type="domain" description="RNase H type-1" evidence="1">
    <location>
        <begin position="147"/>
        <end position="198"/>
    </location>
</feature>
<reference evidence="2" key="1">
    <citation type="journal article" date="2022" name="Plant J.">
        <title>Strategies of tolerance reflected in two North American maple genomes.</title>
        <authorList>
            <person name="McEvoy S.L."/>
            <person name="Sezen U.U."/>
            <person name="Trouern-Trend A."/>
            <person name="McMahon S.M."/>
            <person name="Schaberg P.G."/>
            <person name="Yang J."/>
            <person name="Wegrzyn J.L."/>
            <person name="Swenson N.G."/>
        </authorList>
    </citation>
    <scope>NUCLEOTIDE SEQUENCE</scope>
    <source>
        <strain evidence="2">91603</strain>
    </source>
</reference>
<name>A0AAD5IMP7_ACENE</name>
<dbReference type="GO" id="GO:0003676">
    <property type="term" value="F:nucleic acid binding"/>
    <property type="evidence" value="ECO:0007669"/>
    <property type="project" value="InterPro"/>
</dbReference>
<dbReference type="PANTHER" id="PTHR47074">
    <property type="entry name" value="BNAC02G40300D PROTEIN"/>
    <property type="match status" value="1"/>
</dbReference>
<evidence type="ECO:0000313" key="3">
    <source>
        <dbReference type="Proteomes" id="UP001064489"/>
    </source>
</evidence>
<dbReference type="AlphaFoldDB" id="A0AAD5IMP7"/>
<reference evidence="2" key="2">
    <citation type="submission" date="2023-02" db="EMBL/GenBank/DDBJ databases">
        <authorList>
            <person name="Swenson N.G."/>
            <person name="Wegrzyn J.L."/>
            <person name="Mcevoy S.L."/>
        </authorList>
    </citation>
    <scope>NUCLEOTIDE SEQUENCE</scope>
    <source>
        <strain evidence="2">91603</strain>
        <tissue evidence="2">Leaf</tissue>
    </source>
</reference>
<evidence type="ECO:0000259" key="1">
    <source>
        <dbReference type="Pfam" id="PF13456"/>
    </source>
</evidence>
<dbReference type="InterPro" id="IPR052929">
    <property type="entry name" value="RNase_H-like_EbsB-rel"/>
</dbReference>
<comment type="caution">
    <text evidence="2">The sequence shown here is derived from an EMBL/GenBank/DDBJ whole genome shotgun (WGS) entry which is preliminary data.</text>
</comment>
<keyword evidence="3" id="KW-1185">Reference proteome</keyword>
<accession>A0AAD5IMP7</accession>
<dbReference type="Pfam" id="PF13456">
    <property type="entry name" value="RVT_3"/>
    <property type="match status" value="1"/>
</dbReference>
<sequence length="198" mass="22133">MLPTFGALVRRKIPVTNLYPICLCKIESILHSLWGCRVLKELRNFWFPKLVDNHKGKPHFFAFVLDCAGRLNSIELGLLCVCLWKVWAIRNSTVHELTVVKGLNVVEWASFFLDEFLQVGIRIKLPAVSPPNRPVWIPLDLGFYKINYDAAVNGAGSMVGFGVVIRDEKGLVMAASSQAIEASFYPQVAETGAIFRGL</sequence>
<dbReference type="Proteomes" id="UP001064489">
    <property type="component" value="Chromosome 7"/>
</dbReference>
<dbReference type="PANTHER" id="PTHR47074:SF11">
    <property type="entry name" value="REVERSE TRANSCRIPTASE-LIKE PROTEIN"/>
    <property type="match status" value="1"/>
</dbReference>
<gene>
    <name evidence="2" type="ORF">LWI28_022270</name>
</gene>